<dbReference type="FunFam" id="1.10.10.410:FF:000001">
    <property type="entry name" value="Aspartyl/glutamyl-tRNA(Asn/Gln) amidotransferase subunit B"/>
    <property type="match status" value="1"/>
</dbReference>
<dbReference type="InterPro" id="IPR006075">
    <property type="entry name" value="Asn/Gln-tRNA_Trfase_suB/E_cat"/>
</dbReference>
<dbReference type="HAMAP" id="MF_00121">
    <property type="entry name" value="GatB"/>
    <property type="match status" value="1"/>
</dbReference>
<dbReference type="NCBIfam" id="TIGR00133">
    <property type="entry name" value="gatB"/>
    <property type="match status" value="1"/>
</dbReference>
<evidence type="ECO:0000256" key="1">
    <source>
        <dbReference type="ARBA" id="ARBA00005306"/>
    </source>
</evidence>
<evidence type="ECO:0000256" key="8">
    <source>
        <dbReference type="ARBA" id="ARBA00047380"/>
    </source>
</evidence>
<comment type="caution">
    <text evidence="12">The sequence shown here is derived from an EMBL/GenBank/DDBJ whole genome shotgun (WGS) entry which is preliminary data.</text>
</comment>
<dbReference type="InterPro" id="IPR004413">
    <property type="entry name" value="GatB"/>
</dbReference>
<evidence type="ECO:0000256" key="2">
    <source>
        <dbReference type="ARBA" id="ARBA00011123"/>
    </source>
</evidence>
<evidence type="ECO:0000256" key="9">
    <source>
        <dbReference type="ARBA" id="ARBA00047913"/>
    </source>
</evidence>
<evidence type="ECO:0000313" key="12">
    <source>
        <dbReference type="EMBL" id="OGY57287.1"/>
    </source>
</evidence>
<dbReference type="Pfam" id="PF02934">
    <property type="entry name" value="GatB_N"/>
    <property type="match status" value="1"/>
</dbReference>
<keyword evidence="3 10" id="KW-0436">Ligase</keyword>
<dbReference type="GO" id="GO:0050567">
    <property type="term" value="F:glutaminyl-tRNA synthase (glutamine-hydrolyzing) activity"/>
    <property type="evidence" value="ECO:0007669"/>
    <property type="project" value="UniProtKB-UniRule"/>
</dbReference>
<dbReference type="InterPro" id="IPR042114">
    <property type="entry name" value="GatB_C_1"/>
</dbReference>
<feature type="domain" description="Asn/Gln amidotransferase" evidence="11">
    <location>
        <begin position="327"/>
        <end position="474"/>
    </location>
</feature>
<proteinExistence type="inferred from homology"/>
<dbReference type="SUPFAM" id="SSF89095">
    <property type="entry name" value="GatB/YqeY motif"/>
    <property type="match status" value="1"/>
</dbReference>
<protein>
    <recommendedName>
        <fullName evidence="10">Aspartyl/glutamyl-tRNA(Asn/Gln) amidotransferase subunit B</fullName>
        <shortName evidence="10">Asp/Glu-ADT subunit B</shortName>
        <ecNumber evidence="10">6.3.5.-</ecNumber>
    </recommendedName>
</protein>
<keyword evidence="6 10" id="KW-0648">Protein biosynthesis</keyword>
<dbReference type="GO" id="GO:0005524">
    <property type="term" value="F:ATP binding"/>
    <property type="evidence" value="ECO:0007669"/>
    <property type="project" value="UniProtKB-KW"/>
</dbReference>
<dbReference type="PANTHER" id="PTHR11659">
    <property type="entry name" value="GLUTAMYL-TRNA GLN AMIDOTRANSFERASE SUBUNIT B MITOCHONDRIAL AND PROKARYOTIC PET112-RELATED"/>
    <property type="match status" value="1"/>
</dbReference>
<organism evidence="12 13">
    <name type="scientific">Candidatus Colwellbacteria bacterium RIFCSPHIGHO2_02_FULL_43_15</name>
    <dbReference type="NCBI Taxonomy" id="1797686"/>
    <lineage>
        <taxon>Bacteria</taxon>
        <taxon>Candidatus Colwelliibacteriota</taxon>
    </lineage>
</organism>
<evidence type="ECO:0000256" key="4">
    <source>
        <dbReference type="ARBA" id="ARBA00022741"/>
    </source>
</evidence>
<dbReference type="InterPro" id="IPR017959">
    <property type="entry name" value="Asn/Gln-tRNA_amidoTrfase_suB/E"/>
</dbReference>
<evidence type="ECO:0000259" key="11">
    <source>
        <dbReference type="SMART" id="SM00845"/>
    </source>
</evidence>
<dbReference type="NCBIfam" id="NF004012">
    <property type="entry name" value="PRK05477.1-2"/>
    <property type="match status" value="1"/>
</dbReference>
<accession>A0A1G1Z0U6</accession>
<reference evidence="12 13" key="1">
    <citation type="journal article" date="2016" name="Nat. Commun.">
        <title>Thousands of microbial genomes shed light on interconnected biogeochemical processes in an aquifer system.</title>
        <authorList>
            <person name="Anantharaman K."/>
            <person name="Brown C.T."/>
            <person name="Hug L.A."/>
            <person name="Sharon I."/>
            <person name="Castelle C.J."/>
            <person name="Probst A.J."/>
            <person name="Thomas B.C."/>
            <person name="Singh A."/>
            <person name="Wilkins M.J."/>
            <person name="Karaoz U."/>
            <person name="Brodie E.L."/>
            <person name="Williams K.H."/>
            <person name="Hubbard S.S."/>
            <person name="Banfield J.F."/>
        </authorList>
    </citation>
    <scope>NUCLEOTIDE SEQUENCE [LARGE SCALE GENOMIC DNA]</scope>
</reference>
<evidence type="ECO:0000313" key="13">
    <source>
        <dbReference type="Proteomes" id="UP000178651"/>
    </source>
</evidence>
<comment type="similarity">
    <text evidence="1 10">Belongs to the GatB/GatE family. GatB subfamily.</text>
</comment>
<evidence type="ECO:0000256" key="3">
    <source>
        <dbReference type="ARBA" id="ARBA00022598"/>
    </source>
</evidence>
<dbReference type="GO" id="GO:0050566">
    <property type="term" value="F:asparaginyl-tRNA synthase (glutamine-hydrolyzing) activity"/>
    <property type="evidence" value="ECO:0007669"/>
    <property type="project" value="RHEA"/>
</dbReference>
<evidence type="ECO:0000256" key="7">
    <source>
        <dbReference type="ARBA" id="ARBA00024799"/>
    </source>
</evidence>
<comment type="function">
    <text evidence="7 10">Allows the formation of correctly charged Asn-tRNA(Asn) or Gln-tRNA(Gln) through the transamidation of misacylated Asp-tRNA(Asn) or Glu-tRNA(Gln) in organisms which lack either or both of asparaginyl-tRNA or glutaminyl-tRNA synthetases. The reaction takes place in the presence of glutamine and ATP through an activated phospho-Asp-tRNA(Asn) or phospho-Glu-tRNA(Gln).</text>
</comment>
<dbReference type="PROSITE" id="PS01234">
    <property type="entry name" value="GATB"/>
    <property type="match status" value="1"/>
</dbReference>
<dbReference type="InterPro" id="IPR023168">
    <property type="entry name" value="GatB_Yqey_C_2"/>
</dbReference>
<keyword evidence="5 10" id="KW-0067">ATP-binding</keyword>
<dbReference type="Gene3D" id="1.10.10.410">
    <property type="match status" value="1"/>
</dbReference>
<dbReference type="GO" id="GO:0006412">
    <property type="term" value="P:translation"/>
    <property type="evidence" value="ECO:0007669"/>
    <property type="project" value="UniProtKB-UniRule"/>
</dbReference>
<sequence length="475" mass="53143">MENEKYKTTIGLEIHAELKTKSKMFCDCKNDPDKKSPNVNVCPVCLAHPGVLPTINRQAVEFVVKLGLALGGKIPEHSKFDRKSYFYPDLPKGYQISQYDEPLVSGGILNGVHLTRIHLEEDTGRLQHSLPAGRQGSKNSSLVDFNRAGVPLMELVTEPDIKSADEALAFAKELQLTLRYLGISDADMEKGQMRVEANVSVSKGSELGTKVEVKNLNSFQSVKGAIEYEVKRHIEALEKGEKIVQATAGWDTVKGVTYIQRIKENAHDYRYMPEPDLPPLEITADVLERLKRDIPELPSEKRVRFVKEYGLSETQANTLSFDRDIAEFYEETMSEKEKASAELVFNYLTSDFLGLVNAAQITPKESKITPAKFADLLDLVEEGTLNSRKAKDVLKEMWETGLDPHDIKDSVSQITDTSALKETVIKIIEANPKAVEDYKKGKGNSLQFLIGKAMAELKGRGNPELLRKIFEENLN</sequence>
<comment type="subunit">
    <text evidence="2 10">Heterotrimer of A, B and C subunits.</text>
</comment>
<dbReference type="InterPro" id="IPR018027">
    <property type="entry name" value="Asn/Gln_amidotransferase"/>
</dbReference>
<dbReference type="InterPro" id="IPR003789">
    <property type="entry name" value="Asn/Gln_tRNA_amidoTrase-B-like"/>
</dbReference>
<dbReference type="EMBL" id="MHIU01000039">
    <property type="protein sequence ID" value="OGY57287.1"/>
    <property type="molecule type" value="Genomic_DNA"/>
</dbReference>
<evidence type="ECO:0000256" key="5">
    <source>
        <dbReference type="ARBA" id="ARBA00022840"/>
    </source>
</evidence>
<dbReference type="SMART" id="SM00845">
    <property type="entry name" value="GatB_Yqey"/>
    <property type="match status" value="1"/>
</dbReference>
<dbReference type="NCBIfam" id="NF004014">
    <property type="entry name" value="PRK05477.1-4"/>
    <property type="match status" value="1"/>
</dbReference>
<evidence type="ECO:0000256" key="6">
    <source>
        <dbReference type="ARBA" id="ARBA00022917"/>
    </source>
</evidence>
<comment type="catalytic activity">
    <reaction evidence="8 10">
        <text>L-aspartyl-tRNA(Asn) + L-glutamine + ATP + H2O = L-asparaginyl-tRNA(Asn) + L-glutamate + ADP + phosphate + 2 H(+)</text>
        <dbReference type="Rhea" id="RHEA:14513"/>
        <dbReference type="Rhea" id="RHEA-COMP:9674"/>
        <dbReference type="Rhea" id="RHEA-COMP:9677"/>
        <dbReference type="ChEBI" id="CHEBI:15377"/>
        <dbReference type="ChEBI" id="CHEBI:15378"/>
        <dbReference type="ChEBI" id="CHEBI:29985"/>
        <dbReference type="ChEBI" id="CHEBI:30616"/>
        <dbReference type="ChEBI" id="CHEBI:43474"/>
        <dbReference type="ChEBI" id="CHEBI:58359"/>
        <dbReference type="ChEBI" id="CHEBI:78515"/>
        <dbReference type="ChEBI" id="CHEBI:78516"/>
        <dbReference type="ChEBI" id="CHEBI:456216"/>
    </reaction>
</comment>
<gene>
    <name evidence="10" type="primary">gatB</name>
    <name evidence="12" type="ORF">A3D47_00555</name>
</gene>
<dbReference type="EC" id="6.3.5.-" evidence="10"/>
<comment type="catalytic activity">
    <reaction evidence="9 10">
        <text>L-glutamyl-tRNA(Gln) + L-glutamine + ATP + H2O = L-glutaminyl-tRNA(Gln) + L-glutamate + ADP + phosphate + H(+)</text>
        <dbReference type="Rhea" id="RHEA:17521"/>
        <dbReference type="Rhea" id="RHEA-COMP:9681"/>
        <dbReference type="Rhea" id="RHEA-COMP:9684"/>
        <dbReference type="ChEBI" id="CHEBI:15377"/>
        <dbReference type="ChEBI" id="CHEBI:15378"/>
        <dbReference type="ChEBI" id="CHEBI:29985"/>
        <dbReference type="ChEBI" id="CHEBI:30616"/>
        <dbReference type="ChEBI" id="CHEBI:43474"/>
        <dbReference type="ChEBI" id="CHEBI:58359"/>
        <dbReference type="ChEBI" id="CHEBI:78520"/>
        <dbReference type="ChEBI" id="CHEBI:78521"/>
        <dbReference type="ChEBI" id="CHEBI:456216"/>
    </reaction>
</comment>
<dbReference type="InterPro" id="IPR014746">
    <property type="entry name" value="Gln_synth/guanido_kin_cat_dom"/>
</dbReference>
<dbReference type="Pfam" id="PF02637">
    <property type="entry name" value="GatB_Yqey"/>
    <property type="match status" value="1"/>
</dbReference>
<dbReference type="Proteomes" id="UP000178651">
    <property type="component" value="Unassembled WGS sequence"/>
</dbReference>
<dbReference type="AlphaFoldDB" id="A0A1G1Z0U6"/>
<dbReference type="SUPFAM" id="SSF55931">
    <property type="entry name" value="Glutamine synthetase/guanido kinase"/>
    <property type="match status" value="1"/>
</dbReference>
<dbReference type="InterPro" id="IPR017958">
    <property type="entry name" value="Gln-tRNA_amidoTrfase_suB_CS"/>
</dbReference>
<evidence type="ECO:0000256" key="10">
    <source>
        <dbReference type="HAMAP-Rule" id="MF_00121"/>
    </source>
</evidence>
<dbReference type="Gene3D" id="1.10.150.380">
    <property type="entry name" value="GatB domain, N-terminal subdomain"/>
    <property type="match status" value="1"/>
</dbReference>
<name>A0A1G1Z0U6_9BACT</name>
<keyword evidence="4 10" id="KW-0547">Nucleotide-binding</keyword>